<sequence length="524" mass="57246">MHFSKTIKSSSHCLPSPNGAYVATLFFPAVVNVRAVRGLEVVHVVKLAQDFSGPVLGFQWSPSSRLLLVAGVEQIQVCSALDSSFSATIRNPVAAGTKPTYVGFGASDAEICVISSFGLKFAVFNLTSSNKATEIASPKFSSSSTTVSNGFSFRSGSHHLALLTRTAGKDMISIHDFPARQLQRSWAPDTVDAQGLIWSPEGRWLVVWESPALGHKVIFYTADGHMFKTWLGPANPSPEDKDYSLGAGVKLVQFSADARRLAIGDCSKSIRMFNMASATEAWRLQHPNSLVPKDTLQVWQERIVVAQAGPSVHTFIRTSQPISPAPRPQDNSESLPGCANILFDPFSNLLATRLEDCPSTVWIWDAQLIELRAVLLFHGNVSSLSWHPSISETLLVRCEGEQYSGLVFVWDPLSEGPRSVDFAQQLPGAKTVGRWRALWLGLHEESPASLFLSDSQNYMLASLAELDETSLPWGEQENPRHAEGGAMREESPLELVPATDVGMEALGVGEDDDSELEDTFIHKR</sequence>
<evidence type="ECO:0000313" key="3">
    <source>
        <dbReference type="Proteomes" id="UP001283341"/>
    </source>
</evidence>
<evidence type="ECO:0000313" key="2">
    <source>
        <dbReference type="EMBL" id="KAK3313473.1"/>
    </source>
</evidence>
<reference evidence="2" key="1">
    <citation type="journal article" date="2023" name="Mol. Phylogenet. Evol.">
        <title>Genome-scale phylogeny and comparative genomics of the fungal order Sordariales.</title>
        <authorList>
            <person name="Hensen N."/>
            <person name="Bonometti L."/>
            <person name="Westerberg I."/>
            <person name="Brannstrom I.O."/>
            <person name="Guillou S."/>
            <person name="Cros-Aarteil S."/>
            <person name="Calhoun S."/>
            <person name="Haridas S."/>
            <person name="Kuo A."/>
            <person name="Mondo S."/>
            <person name="Pangilinan J."/>
            <person name="Riley R."/>
            <person name="LaButti K."/>
            <person name="Andreopoulos B."/>
            <person name="Lipzen A."/>
            <person name="Chen C."/>
            <person name="Yan M."/>
            <person name="Daum C."/>
            <person name="Ng V."/>
            <person name="Clum A."/>
            <person name="Steindorff A."/>
            <person name="Ohm R.A."/>
            <person name="Martin F."/>
            <person name="Silar P."/>
            <person name="Natvig D.O."/>
            <person name="Lalanne C."/>
            <person name="Gautier V."/>
            <person name="Ament-Velasquez S.L."/>
            <person name="Kruys A."/>
            <person name="Hutchinson M.I."/>
            <person name="Powell A.J."/>
            <person name="Barry K."/>
            <person name="Miller A.N."/>
            <person name="Grigoriev I.V."/>
            <person name="Debuchy R."/>
            <person name="Gladieux P."/>
            <person name="Hiltunen Thoren M."/>
            <person name="Johannesson H."/>
        </authorList>
    </citation>
    <scope>NUCLEOTIDE SEQUENCE</scope>
    <source>
        <strain evidence="2">CBS 118394</strain>
    </source>
</reference>
<dbReference type="PANTHER" id="PTHR16220:SF0">
    <property type="entry name" value="WD REPEAT-CONTAINING PROTEIN WRAP73"/>
    <property type="match status" value="1"/>
</dbReference>
<evidence type="ECO:0000256" key="1">
    <source>
        <dbReference type="SAM" id="MobiDB-lite"/>
    </source>
</evidence>
<dbReference type="PANTHER" id="PTHR16220">
    <property type="entry name" value="WD REPEAT PROTEIN 8-RELATED"/>
    <property type="match status" value="1"/>
</dbReference>
<feature type="compositionally biased region" description="Basic and acidic residues" evidence="1">
    <location>
        <begin position="477"/>
        <end position="490"/>
    </location>
</feature>
<dbReference type="Proteomes" id="UP001283341">
    <property type="component" value="Unassembled WGS sequence"/>
</dbReference>
<dbReference type="AlphaFoldDB" id="A0AAE0LZJ9"/>
<reference evidence="2" key="2">
    <citation type="submission" date="2023-06" db="EMBL/GenBank/DDBJ databases">
        <authorList>
            <consortium name="Lawrence Berkeley National Laboratory"/>
            <person name="Haridas S."/>
            <person name="Hensen N."/>
            <person name="Bonometti L."/>
            <person name="Westerberg I."/>
            <person name="Brannstrom I.O."/>
            <person name="Guillou S."/>
            <person name="Cros-Aarteil S."/>
            <person name="Calhoun S."/>
            <person name="Kuo A."/>
            <person name="Mondo S."/>
            <person name="Pangilinan J."/>
            <person name="Riley R."/>
            <person name="Labutti K."/>
            <person name="Andreopoulos B."/>
            <person name="Lipzen A."/>
            <person name="Chen C."/>
            <person name="Yanf M."/>
            <person name="Daum C."/>
            <person name="Ng V."/>
            <person name="Clum A."/>
            <person name="Steindorff A."/>
            <person name="Ohm R."/>
            <person name="Martin F."/>
            <person name="Silar P."/>
            <person name="Natvig D."/>
            <person name="Lalanne C."/>
            <person name="Gautier V."/>
            <person name="Ament-Velasquez S.L."/>
            <person name="Kruys A."/>
            <person name="Hutchinson M.I."/>
            <person name="Powell A.J."/>
            <person name="Barry K."/>
            <person name="Miller A.N."/>
            <person name="Grigoriev I.V."/>
            <person name="Debuchy R."/>
            <person name="Gladieux P."/>
            <person name="Thoren M.H."/>
            <person name="Johannesson H."/>
        </authorList>
    </citation>
    <scope>NUCLEOTIDE SEQUENCE</scope>
    <source>
        <strain evidence="2">CBS 118394</strain>
    </source>
</reference>
<proteinExistence type="predicted"/>
<dbReference type="SUPFAM" id="SSF82171">
    <property type="entry name" value="DPP6 N-terminal domain-like"/>
    <property type="match status" value="1"/>
</dbReference>
<gene>
    <name evidence="2" type="ORF">B0H66DRAFT_577481</name>
</gene>
<evidence type="ECO:0008006" key="4">
    <source>
        <dbReference type="Google" id="ProtNLM"/>
    </source>
</evidence>
<dbReference type="EMBL" id="JAUEDM010000007">
    <property type="protein sequence ID" value="KAK3313473.1"/>
    <property type="molecule type" value="Genomic_DNA"/>
</dbReference>
<feature type="region of interest" description="Disordered" evidence="1">
    <location>
        <begin position="470"/>
        <end position="490"/>
    </location>
</feature>
<keyword evidence="3" id="KW-1185">Reference proteome</keyword>
<comment type="caution">
    <text evidence="2">The sequence shown here is derived from an EMBL/GenBank/DDBJ whole genome shotgun (WGS) entry which is preliminary data.</text>
</comment>
<dbReference type="Gene3D" id="2.130.10.10">
    <property type="entry name" value="YVTN repeat-like/Quinoprotein amine dehydrogenase"/>
    <property type="match status" value="2"/>
</dbReference>
<name>A0AAE0LZJ9_9PEZI</name>
<protein>
    <recommendedName>
        <fullName evidence="4">WD40 domain-containing protein</fullName>
    </recommendedName>
</protein>
<dbReference type="InterPro" id="IPR052778">
    <property type="entry name" value="Centrosome-WD_assoc"/>
</dbReference>
<organism evidence="2 3">
    <name type="scientific">Apodospora peruviana</name>
    <dbReference type="NCBI Taxonomy" id="516989"/>
    <lineage>
        <taxon>Eukaryota</taxon>
        <taxon>Fungi</taxon>
        <taxon>Dikarya</taxon>
        <taxon>Ascomycota</taxon>
        <taxon>Pezizomycotina</taxon>
        <taxon>Sordariomycetes</taxon>
        <taxon>Sordariomycetidae</taxon>
        <taxon>Sordariales</taxon>
        <taxon>Lasiosphaeriaceae</taxon>
        <taxon>Apodospora</taxon>
    </lineage>
</organism>
<dbReference type="GO" id="GO:1990810">
    <property type="term" value="P:microtubule anchoring at mitotic spindle pole body"/>
    <property type="evidence" value="ECO:0007669"/>
    <property type="project" value="TreeGrafter"/>
</dbReference>
<dbReference type="InterPro" id="IPR015943">
    <property type="entry name" value="WD40/YVTN_repeat-like_dom_sf"/>
</dbReference>
<dbReference type="GO" id="GO:0005815">
    <property type="term" value="C:microtubule organizing center"/>
    <property type="evidence" value="ECO:0007669"/>
    <property type="project" value="TreeGrafter"/>
</dbReference>
<dbReference type="GO" id="GO:1990811">
    <property type="term" value="C:MWP complex"/>
    <property type="evidence" value="ECO:0007669"/>
    <property type="project" value="TreeGrafter"/>
</dbReference>
<accession>A0AAE0LZJ9</accession>